<dbReference type="Gene3D" id="2.60.40.1120">
    <property type="entry name" value="Carboxypeptidase-like, regulatory domain"/>
    <property type="match status" value="1"/>
</dbReference>
<feature type="chain" id="PRO_5045491494" evidence="1">
    <location>
        <begin position="20"/>
        <end position="251"/>
    </location>
</feature>
<dbReference type="SUPFAM" id="SSF49464">
    <property type="entry name" value="Carboxypeptidase regulatory domain-like"/>
    <property type="match status" value="1"/>
</dbReference>
<dbReference type="RefSeq" id="WP_099366462.1">
    <property type="nucleotide sequence ID" value="NZ_JAYLLN010000005.1"/>
</dbReference>
<evidence type="ECO:0000256" key="1">
    <source>
        <dbReference type="SAM" id="SignalP"/>
    </source>
</evidence>
<evidence type="ECO:0000313" key="3">
    <source>
        <dbReference type="Proteomes" id="UP001363035"/>
    </source>
</evidence>
<dbReference type="EMBL" id="JAYLLN010000005">
    <property type="protein sequence ID" value="MEI5984077.1"/>
    <property type="molecule type" value="Genomic_DNA"/>
</dbReference>
<evidence type="ECO:0000313" key="2">
    <source>
        <dbReference type="EMBL" id="MEI5984077.1"/>
    </source>
</evidence>
<organism evidence="2 3">
    <name type="scientific">Sphingobacterium tenebrionis</name>
    <dbReference type="NCBI Taxonomy" id="3111775"/>
    <lineage>
        <taxon>Bacteria</taxon>
        <taxon>Pseudomonadati</taxon>
        <taxon>Bacteroidota</taxon>
        <taxon>Sphingobacteriia</taxon>
        <taxon>Sphingobacteriales</taxon>
        <taxon>Sphingobacteriaceae</taxon>
        <taxon>Sphingobacterium</taxon>
    </lineage>
</organism>
<dbReference type="InterPro" id="IPR008969">
    <property type="entry name" value="CarboxyPept-like_regulatory"/>
</dbReference>
<gene>
    <name evidence="2" type="ORF">VJ786_04085</name>
</gene>
<dbReference type="Proteomes" id="UP001363035">
    <property type="component" value="Unassembled WGS sequence"/>
</dbReference>
<keyword evidence="1" id="KW-0732">Signal</keyword>
<reference evidence="2 3" key="1">
    <citation type="submission" date="2024-01" db="EMBL/GenBank/DDBJ databases">
        <title>Sphingobacterium tenebrionis sp. nov., a novel endophyte isolated from tenebrio molitor intestines.</title>
        <authorList>
            <person name="Zhang C."/>
        </authorList>
    </citation>
    <scope>NUCLEOTIDE SEQUENCE [LARGE SCALE GENOMIC DNA]</scope>
    <source>
        <strain evidence="2 3">PU5-4</strain>
    </source>
</reference>
<name>A0ABU8I2X8_9SPHI</name>
<dbReference type="PROSITE" id="PS51257">
    <property type="entry name" value="PROKAR_LIPOPROTEIN"/>
    <property type="match status" value="1"/>
</dbReference>
<sequence length="251" mass="28000">MKMTIGKAIWTAISLVLFACCDKADTGEGTAGPEKGYATGKVTDSKGEPLSDVRILLDNTMLYASYIHGTTDKSGTYRIKSLPGSWRAFAYIDKQYNGKVYTMELFPDGTDAFNEEGAVRNFSWKLEGDMPWEAEAYYGGTVMLTTDYGFYEDEKDMEITLKPTGPLIDGSTGKTIVLKFGDKKWTQRSELWDIPIGRYKVTAKLKKDGKTTDLKIEDWYKREGAVNEFQLDFIPKPGNGVDNSASIVIGY</sequence>
<keyword evidence="3" id="KW-1185">Reference proteome</keyword>
<proteinExistence type="predicted"/>
<comment type="caution">
    <text evidence="2">The sequence shown here is derived from an EMBL/GenBank/DDBJ whole genome shotgun (WGS) entry which is preliminary data.</text>
</comment>
<accession>A0ABU8I2X8</accession>
<feature type="signal peptide" evidence="1">
    <location>
        <begin position="1"/>
        <end position="19"/>
    </location>
</feature>
<protein>
    <submittedName>
        <fullName evidence="2">Carboxypeptidase-like regulatory domain-containing protein</fullName>
    </submittedName>
</protein>